<dbReference type="GO" id="GO:0005524">
    <property type="term" value="F:ATP binding"/>
    <property type="evidence" value="ECO:0007669"/>
    <property type="project" value="UniProtKB-KW"/>
</dbReference>
<dbReference type="InterPro" id="IPR017911">
    <property type="entry name" value="MacB-like_ATP-bd"/>
</dbReference>
<dbReference type="STRING" id="764298.STRMA_0856"/>
<evidence type="ECO:0000256" key="11">
    <source>
        <dbReference type="SAM" id="Phobius"/>
    </source>
</evidence>
<dbReference type="InterPro" id="IPR017871">
    <property type="entry name" value="ABC_transporter-like_CS"/>
</dbReference>
<feature type="transmembrane region" description="Helical" evidence="11">
    <location>
        <begin position="711"/>
        <end position="735"/>
    </location>
</feature>
<evidence type="ECO:0000256" key="4">
    <source>
        <dbReference type="ARBA" id="ARBA00022692"/>
    </source>
</evidence>
<evidence type="ECO:0000256" key="8">
    <source>
        <dbReference type="ARBA" id="ARBA00022989"/>
    </source>
</evidence>
<dbReference type="GO" id="GO:0022857">
    <property type="term" value="F:transmembrane transporter activity"/>
    <property type="evidence" value="ECO:0007669"/>
    <property type="project" value="UniProtKB-ARBA"/>
</dbReference>
<reference evidence="13 14" key="1">
    <citation type="journal article" date="2014" name="Int. J. Syst. Evol. Microbiol.">
        <title>Phylogenomics and the dynamic genome evolution of the genus Streptococcus.</title>
        <authorList>
            <consortium name="The Broad Institute Genome Sequencing Platform"/>
            <person name="Richards V.P."/>
            <person name="Palmer S.R."/>
            <person name="Pavinski Bitar P.D."/>
            <person name="Qin X."/>
            <person name="Weinstock G.M."/>
            <person name="Highlander S.K."/>
            <person name="Town C.D."/>
            <person name="Burne R.A."/>
            <person name="Stanhope M.J."/>
        </authorList>
    </citation>
    <scope>NUCLEOTIDE SEQUENCE [LARGE SCALE GENOMIC DNA]</scope>
    <source>
        <strain evidence="13 14">NCTC 11558</strain>
    </source>
</reference>
<keyword evidence="3" id="KW-1003">Cell membrane</keyword>
<evidence type="ECO:0000259" key="12">
    <source>
        <dbReference type="PROSITE" id="PS50893"/>
    </source>
</evidence>
<keyword evidence="5" id="KW-0547">Nucleotide-binding</keyword>
<dbReference type="EMBL" id="AEUW02000001">
    <property type="protein sequence ID" value="EHJ53121.1"/>
    <property type="molecule type" value="Genomic_DNA"/>
</dbReference>
<dbReference type="eggNOG" id="COG1136">
    <property type="taxonomic scope" value="Bacteria"/>
</dbReference>
<keyword evidence="8 11" id="KW-1133">Transmembrane helix</keyword>
<dbReference type="SMART" id="SM00382">
    <property type="entry name" value="AAA"/>
    <property type="match status" value="1"/>
</dbReference>
<evidence type="ECO:0000256" key="6">
    <source>
        <dbReference type="ARBA" id="ARBA00022840"/>
    </source>
</evidence>
<dbReference type="InterPro" id="IPR003439">
    <property type="entry name" value="ABC_transporter-like_ATP-bd"/>
</dbReference>
<accession>G5JVK0</accession>
<organism evidence="13 14">
    <name type="scientific">Streptococcus macacae NCTC 11558</name>
    <dbReference type="NCBI Taxonomy" id="764298"/>
    <lineage>
        <taxon>Bacteria</taxon>
        <taxon>Bacillati</taxon>
        <taxon>Bacillota</taxon>
        <taxon>Bacilli</taxon>
        <taxon>Lactobacillales</taxon>
        <taxon>Streptococcaceae</taxon>
        <taxon>Streptococcus</taxon>
    </lineage>
</organism>
<feature type="transmembrane region" description="Helical" evidence="11">
    <location>
        <begin position="263"/>
        <end position="283"/>
    </location>
</feature>
<keyword evidence="2" id="KW-0813">Transport</keyword>
<keyword evidence="6" id="KW-0067">ATP-binding</keyword>
<dbReference type="InterPro" id="IPR003838">
    <property type="entry name" value="ABC3_permease_C"/>
</dbReference>
<dbReference type="InterPro" id="IPR003593">
    <property type="entry name" value="AAA+_ATPase"/>
</dbReference>
<name>G5JVK0_9STRE</name>
<dbReference type="PANTHER" id="PTHR42798:SF6">
    <property type="entry name" value="CELL DIVISION ATP-BINDING PROTEIN FTSE"/>
    <property type="match status" value="1"/>
</dbReference>
<dbReference type="SUPFAM" id="SSF52540">
    <property type="entry name" value="P-loop containing nucleoside triphosphate hydrolases"/>
    <property type="match status" value="1"/>
</dbReference>
<evidence type="ECO:0000256" key="10">
    <source>
        <dbReference type="ARBA" id="ARBA00038388"/>
    </source>
</evidence>
<dbReference type="Gene3D" id="3.40.50.300">
    <property type="entry name" value="P-loop containing nucleotide triphosphate hydrolases"/>
    <property type="match status" value="1"/>
</dbReference>
<dbReference type="eggNOG" id="COG0577">
    <property type="taxonomic scope" value="Bacteria"/>
</dbReference>
<dbReference type="CDD" id="cd03255">
    <property type="entry name" value="ABC_MJ0796_LolCDE_FtsE"/>
    <property type="match status" value="1"/>
</dbReference>
<dbReference type="GO" id="GO:0098796">
    <property type="term" value="C:membrane protein complex"/>
    <property type="evidence" value="ECO:0007669"/>
    <property type="project" value="UniProtKB-ARBA"/>
</dbReference>
<feature type="transmembrane region" description="Helical" evidence="11">
    <location>
        <begin position="687"/>
        <end position="705"/>
    </location>
</feature>
<evidence type="ECO:0000256" key="2">
    <source>
        <dbReference type="ARBA" id="ARBA00022448"/>
    </source>
</evidence>
<evidence type="ECO:0000256" key="5">
    <source>
        <dbReference type="ARBA" id="ARBA00022741"/>
    </source>
</evidence>
<dbReference type="PANTHER" id="PTHR42798">
    <property type="entry name" value="LIPOPROTEIN-RELEASING SYSTEM ATP-BINDING PROTEIN LOLD"/>
    <property type="match status" value="1"/>
</dbReference>
<evidence type="ECO:0000256" key="3">
    <source>
        <dbReference type="ARBA" id="ARBA00022475"/>
    </source>
</evidence>
<gene>
    <name evidence="13" type="ORF">STRMA_0856</name>
</gene>
<dbReference type="Pfam" id="PF00005">
    <property type="entry name" value="ABC_tran"/>
    <property type="match status" value="1"/>
</dbReference>
<dbReference type="GO" id="GO:0016887">
    <property type="term" value="F:ATP hydrolysis activity"/>
    <property type="evidence" value="ECO:0007669"/>
    <property type="project" value="InterPro"/>
</dbReference>
<dbReference type="InterPro" id="IPR027417">
    <property type="entry name" value="P-loop_NTPase"/>
</dbReference>
<dbReference type="GO" id="GO:0005886">
    <property type="term" value="C:plasma membrane"/>
    <property type="evidence" value="ECO:0007669"/>
    <property type="project" value="UniProtKB-SubCell"/>
</dbReference>
<dbReference type="PROSITE" id="PS00211">
    <property type="entry name" value="ABC_TRANSPORTER_1"/>
    <property type="match status" value="1"/>
</dbReference>
<keyword evidence="14" id="KW-1185">Reference proteome</keyword>
<sequence>MLELKQITKVYRVANGKQTVLDDITINFRTNEFVSILGPSGSGKTTLLNIIGGLDQYTSGDLLINGKSTKDFKNRDWDRYRNNTIGFVFQSYNLISHQTALANVELALTLSGVSREERRQRATDALKRVGLEEHINKRPNQMSGGQMQRVAIARALVNNPDILLADEPTGALDSDTSVQIMALLKEIAKERLVIMVTHNPELAETYSNRIVNLLDGRIIADSNPYQEQDEKSSDVQFKKTKMSFATALSLSFRNLLTKKGRTFLTAFAGSIGIIGIALILSLSNGVRRYINKMQEDTLVAYPLTIDRSASGNTFNFSISNDNQQQRNSQKNKKKIGTNNVLKNMVSTQVVDNDLKAFKSYIEKHSKKFKSLTKDIQYSYNLKPKVYSADTSKGVKTINPSNLSDELKDTTANIRAIASNIEVWQELSSDKKMIDSQYRVVSGHLPKKYNEVVLMADDNNKIADYVLYSLGIKNVDELKSKNIKKAKSSSYAYKDLIGRTYKLVINSAVYQKESGVWIDRSNNNDFMKKLINSSENIKIVGIVKPKEGTGSNSETGVGYSQDLTNYISQKINSSQIVKEQRANKKHNIFTGQNFSNGKKEFSVNNLSKEQRSKLASMAPEELAAYVNRYSENAKATYDDNLKKIGVIDTASPEKINFYTSSFKDKKSLKNIIKDYNKEMKRKNQQSKVLKYTDMMGALMSTITTMVNGITFVLIGFVAISLLVSSIMIGIITYISVLERTKEIGILRAMGASKKDVVRIFTAETVIEGAIAGLLGILITLLLNAPISTIVKNTVHIDNIAVLPLWAAIVLIVISILLTVFAGLMPSRVAARKDPVEALRTE</sequence>
<feature type="transmembrane region" description="Helical" evidence="11">
    <location>
        <begin position="801"/>
        <end position="822"/>
    </location>
</feature>
<dbReference type="FunFam" id="3.40.50.300:FF:000032">
    <property type="entry name" value="Export ABC transporter ATP-binding protein"/>
    <property type="match status" value="1"/>
</dbReference>
<dbReference type="PROSITE" id="PS50893">
    <property type="entry name" value="ABC_TRANSPORTER_2"/>
    <property type="match status" value="1"/>
</dbReference>
<keyword evidence="9 11" id="KW-0472">Membrane</keyword>
<evidence type="ECO:0000256" key="1">
    <source>
        <dbReference type="ARBA" id="ARBA00004429"/>
    </source>
</evidence>
<dbReference type="Proteomes" id="UP000003573">
    <property type="component" value="Unassembled WGS sequence"/>
</dbReference>
<evidence type="ECO:0000313" key="14">
    <source>
        <dbReference type="Proteomes" id="UP000003573"/>
    </source>
</evidence>
<feature type="transmembrane region" description="Helical" evidence="11">
    <location>
        <begin position="755"/>
        <end position="781"/>
    </location>
</feature>
<dbReference type="Pfam" id="PF02687">
    <property type="entry name" value="FtsX"/>
    <property type="match status" value="1"/>
</dbReference>
<evidence type="ECO:0000313" key="13">
    <source>
        <dbReference type="EMBL" id="EHJ53121.1"/>
    </source>
</evidence>
<dbReference type="RefSeq" id="WP_003081956.1">
    <property type="nucleotide sequence ID" value="NZ_AEUW02000001.1"/>
</dbReference>
<dbReference type="GO" id="GO:0006865">
    <property type="term" value="P:amino acid transport"/>
    <property type="evidence" value="ECO:0007669"/>
    <property type="project" value="UniProtKB-KW"/>
</dbReference>
<feature type="domain" description="ABC transporter" evidence="12">
    <location>
        <begin position="2"/>
        <end position="240"/>
    </location>
</feature>
<keyword evidence="4 11" id="KW-0812">Transmembrane</keyword>
<comment type="subcellular location">
    <subcellularLocation>
        <location evidence="1">Cell inner membrane</location>
        <topology evidence="1">Multi-pass membrane protein</topology>
    </subcellularLocation>
</comment>
<protein>
    <submittedName>
        <fullName evidence="13">Efflux ABC transporter, permease protein</fullName>
    </submittedName>
</protein>
<dbReference type="OrthoDB" id="2079174at2"/>
<dbReference type="AlphaFoldDB" id="G5JVK0"/>
<proteinExistence type="inferred from homology"/>
<keyword evidence="7" id="KW-0029">Amino-acid transport</keyword>
<comment type="similarity">
    <text evidence="10">Belongs to the ABC transporter superfamily. Macrolide exporter (TC 3.A.1.122) family.</text>
</comment>
<evidence type="ECO:0000256" key="9">
    <source>
        <dbReference type="ARBA" id="ARBA00023136"/>
    </source>
</evidence>
<comment type="caution">
    <text evidence="13">The sequence shown here is derived from an EMBL/GenBank/DDBJ whole genome shotgun (WGS) entry which is preliminary data.</text>
</comment>
<evidence type="ECO:0000256" key="7">
    <source>
        <dbReference type="ARBA" id="ARBA00022970"/>
    </source>
</evidence>